<evidence type="ECO:0000313" key="1">
    <source>
        <dbReference type="EMBL" id="CAB4127822.1"/>
    </source>
</evidence>
<proteinExistence type="predicted"/>
<reference evidence="2" key="1">
    <citation type="submission" date="2020-04" db="EMBL/GenBank/DDBJ databases">
        <authorList>
            <person name="Chiriac C."/>
            <person name="Salcher M."/>
            <person name="Ghai R."/>
            <person name="Kavagutti S V."/>
        </authorList>
    </citation>
    <scope>NUCLEOTIDE SEQUENCE</scope>
</reference>
<dbReference type="EMBL" id="LR796283">
    <property type="protein sequence ID" value="CAB4134198.1"/>
    <property type="molecule type" value="Genomic_DNA"/>
</dbReference>
<organism evidence="2">
    <name type="scientific">uncultured Caudovirales phage</name>
    <dbReference type="NCBI Taxonomy" id="2100421"/>
    <lineage>
        <taxon>Viruses</taxon>
        <taxon>Duplodnaviria</taxon>
        <taxon>Heunggongvirae</taxon>
        <taxon>Uroviricota</taxon>
        <taxon>Caudoviricetes</taxon>
        <taxon>Peduoviridae</taxon>
        <taxon>Maltschvirus</taxon>
        <taxon>Maltschvirus maltsch</taxon>
    </lineage>
</organism>
<gene>
    <name evidence="2" type="ORF">UFOVP269_21</name>
    <name evidence="1" type="ORF">UFOVP98_49</name>
</gene>
<accession>A0A6J5LHV6</accession>
<dbReference type="EMBL" id="LR796217">
    <property type="protein sequence ID" value="CAB4127822.1"/>
    <property type="molecule type" value="Genomic_DNA"/>
</dbReference>
<name>A0A6J5LHV6_9CAUD</name>
<protein>
    <submittedName>
        <fullName evidence="2">Uncharacterized protein</fullName>
    </submittedName>
</protein>
<evidence type="ECO:0000313" key="2">
    <source>
        <dbReference type="EMBL" id="CAB4134198.1"/>
    </source>
</evidence>
<sequence>MIDYDKLKIAYELAKKHADDKSIKYEFIYSVKDNFGKIECIFSDGRDFMGNELAIDALIQQLKQLTKPEPKYKVGDTVFFINSPFINMEVVSGVIEGFNDNAGYLIKHSLYLTCRSEHGLFHTRESLIEHQIKYWAKLFEEEQKEWLVNFIKREQPQVDIDRCQHDKIVIGAYSRSNPPMKCIKCGEFYR</sequence>